<protein>
    <submittedName>
        <fullName evidence="3">Putative glycine reductase, B</fullName>
    </submittedName>
</protein>
<accession>V2Y283</accession>
<proteinExistence type="predicted"/>
<reference evidence="3 4" key="1">
    <citation type="submission" date="2013-06" db="EMBL/GenBank/DDBJ databases">
        <authorList>
            <person name="Weinstock G."/>
            <person name="Sodergren E."/>
            <person name="Clifton S."/>
            <person name="Fulton L."/>
            <person name="Fulton B."/>
            <person name="Courtney L."/>
            <person name="Fronick C."/>
            <person name="Harrison M."/>
            <person name="Strong C."/>
            <person name="Farmer C."/>
            <person name="Delahaunty K."/>
            <person name="Markovic C."/>
            <person name="Hall O."/>
            <person name="Minx P."/>
            <person name="Tomlinson C."/>
            <person name="Mitreva M."/>
            <person name="Nelson J."/>
            <person name="Hou S."/>
            <person name="Wollam A."/>
            <person name="Pepin K.H."/>
            <person name="Johnson M."/>
            <person name="Bhonagiri V."/>
            <person name="Nash W.E."/>
            <person name="Warren W."/>
            <person name="Chinwalla A."/>
            <person name="Mardis E.R."/>
            <person name="Wilson R.K."/>
        </authorList>
    </citation>
    <scope>NUCLEOTIDE SEQUENCE [LARGE SCALE GENOMIC DNA]</scope>
    <source>
        <strain evidence="3 4">ATCC 51271</strain>
    </source>
</reference>
<organism evidence="3 4">
    <name type="scientific">Catonella morbi ATCC 51271</name>
    <dbReference type="NCBI Taxonomy" id="592026"/>
    <lineage>
        <taxon>Bacteria</taxon>
        <taxon>Bacillati</taxon>
        <taxon>Bacillota</taxon>
        <taxon>Clostridia</taxon>
        <taxon>Lachnospirales</taxon>
        <taxon>Lachnospiraceae</taxon>
        <taxon>Catonella</taxon>
    </lineage>
</organism>
<dbReference type="NCBIfam" id="TIGR01918">
    <property type="entry name" value="various_sel_PB"/>
    <property type="match status" value="1"/>
</dbReference>
<evidence type="ECO:0000256" key="2">
    <source>
        <dbReference type="ARBA" id="ARBA00023002"/>
    </source>
</evidence>
<dbReference type="Proteomes" id="UP000018227">
    <property type="component" value="Unassembled WGS sequence"/>
</dbReference>
<dbReference type="HOGENOM" id="CLU_053106_0_0_9"/>
<dbReference type="STRING" id="592026.GCWU0000282_002935"/>
<evidence type="ECO:0000313" key="4">
    <source>
        <dbReference type="Proteomes" id="UP000018227"/>
    </source>
</evidence>
<evidence type="ECO:0000256" key="1">
    <source>
        <dbReference type="ARBA" id="ARBA00022933"/>
    </source>
</evidence>
<name>V2Y283_9FIRM</name>
<evidence type="ECO:0000313" key="3">
    <source>
        <dbReference type="EMBL" id="ESL01816.1"/>
    </source>
</evidence>
<dbReference type="Pfam" id="PF07355">
    <property type="entry name" value="GRDB"/>
    <property type="match status" value="1"/>
</dbReference>
<keyword evidence="2" id="KW-0560">Oxidoreductase</keyword>
<dbReference type="GO" id="GO:0050485">
    <property type="term" value="F:oxidoreductase activity, acting on X-H and Y-H to form an X-Y bond, with a disulfide as acceptor"/>
    <property type="evidence" value="ECO:0007669"/>
    <property type="project" value="InterPro"/>
</dbReference>
<gene>
    <name evidence="3" type="ORF">GCWU0000282_002935</name>
</gene>
<dbReference type="EMBL" id="ACIL03000019">
    <property type="protein sequence ID" value="ESL01816.1"/>
    <property type="molecule type" value="Genomic_DNA"/>
</dbReference>
<comment type="caution">
    <text evidence="3">The sequence shown here is derived from an EMBL/GenBank/DDBJ whole genome shotgun (WGS) entry which is preliminary data.</text>
</comment>
<sequence>MRDKEKIMAKLRVVHYINQFFAQIGGEEKADYAAELRVGEKVGPGMALAAEFGEEAEIVATVICGDSYFNENLDKAKAEIIEMVKSQNPDLFIAGPAFNAGRYGVACATIAAAIKEELNIPVVTGMYEENPGVDMFKNQVYIVSTKNNAAGMRDAVKKMAPLALKLAKGETVGASIEEGYFNQNQRVNFFESKRGSKRAVEMLLKKIADKPFTTEYPMPVFDRVEPGKAIKDMSKATIAVVTSGGIVPKGNPDHIESSNASKYGTYSMKGLNSLDSTNSETAHGGYDPVYANELADRVVPLDVLRDMEKEGVIGKLHEFYYSTVGNGTAVASAKKFGEEIGQTLLAAGVDAVILTST</sequence>
<dbReference type="eggNOG" id="COG1978">
    <property type="taxonomic scope" value="Bacteria"/>
</dbReference>
<dbReference type="AlphaFoldDB" id="V2Y283"/>
<keyword evidence="4" id="KW-1185">Reference proteome</keyword>
<dbReference type="InterPro" id="IPR010187">
    <property type="entry name" value="Various_sel_PB"/>
</dbReference>
<keyword evidence="1" id="KW-0712">Selenocysteine</keyword>